<gene>
    <name evidence="1" type="ORF">BDP27DRAFT_275831</name>
</gene>
<evidence type="ECO:0000313" key="1">
    <source>
        <dbReference type="EMBL" id="KAF9062731.1"/>
    </source>
</evidence>
<evidence type="ECO:0008006" key="3">
    <source>
        <dbReference type="Google" id="ProtNLM"/>
    </source>
</evidence>
<protein>
    <recommendedName>
        <fullName evidence="3">BTB domain-containing protein</fullName>
    </recommendedName>
</protein>
<dbReference type="EMBL" id="JADNRY010000164">
    <property type="protein sequence ID" value="KAF9062731.1"/>
    <property type="molecule type" value="Genomic_DNA"/>
</dbReference>
<sequence>MSHNTSLGVTSRLKSFKAADADISVCSADNVFYRLHRKNLELAADGFPLEGEDLELAESSATLDILFEFIYPQRYVTFDDLDFEALLLLAEAAEKYRIRSAAYGCQVQFRKFVNSNAKDLMAFGVKHSYPSLVLQLAPILVDTPLSELVEILPSSVFITWALYREKWVAACTKAARLMPTHNCKKWGFYCVRILKKLDQPSHLASPSHFEVLFDVANSEGLSSCCRFQVEFWKTTVRTMVSTIPKVSLIVSPGDKSQSLGPDAGLIKLHFSEGHIFALQPKQLKFFTEAFPPVGTPIKDGEKICLSESTATLGLLFQFISSGRYPSLENLDFEGLKALTETAEKYVVYPAIYACQFQLRKFVATKPCELLSLAGKHSYPWIIVQLAPLLIDMPLSEVVELLPLHYYAPWSVYRENSSRLPWIS</sequence>
<organism evidence="1 2">
    <name type="scientific">Rhodocollybia butyracea</name>
    <dbReference type="NCBI Taxonomy" id="206335"/>
    <lineage>
        <taxon>Eukaryota</taxon>
        <taxon>Fungi</taxon>
        <taxon>Dikarya</taxon>
        <taxon>Basidiomycota</taxon>
        <taxon>Agaricomycotina</taxon>
        <taxon>Agaricomycetes</taxon>
        <taxon>Agaricomycetidae</taxon>
        <taxon>Agaricales</taxon>
        <taxon>Marasmiineae</taxon>
        <taxon>Omphalotaceae</taxon>
        <taxon>Rhodocollybia</taxon>
    </lineage>
</organism>
<dbReference type="AlphaFoldDB" id="A0A9P5U1B9"/>
<keyword evidence="2" id="KW-1185">Reference proteome</keyword>
<evidence type="ECO:0000313" key="2">
    <source>
        <dbReference type="Proteomes" id="UP000772434"/>
    </source>
</evidence>
<name>A0A9P5U1B9_9AGAR</name>
<dbReference type="Proteomes" id="UP000772434">
    <property type="component" value="Unassembled WGS sequence"/>
</dbReference>
<reference evidence="1" key="1">
    <citation type="submission" date="2020-11" db="EMBL/GenBank/DDBJ databases">
        <authorList>
            <consortium name="DOE Joint Genome Institute"/>
            <person name="Ahrendt S."/>
            <person name="Riley R."/>
            <person name="Andreopoulos W."/>
            <person name="Labutti K."/>
            <person name="Pangilinan J."/>
            <person name="Ruiz-Duenas F.J."/>
            <person name="Barrasa J.M."/>
            <person name="Sanchez-Garcia M."/>
            <person name="Camarero S."/>
            <person name="Miyauchi S."/>
            <person name="Serrano A."/>
            <person name="Linde D."/>
            <person name="Babiker R."/>
            <person name="Drula E."/>
            <person name="Ayuso-Fernandez I."/>
            <person name="Pacheco R."/>
            <person name="Padilla G."/>
            <person name="Ferreira P."/>
            <person name="Barriuso J."/>
            <person name="Kellner H."/>
            <person name="Castanera R."/>
            <person name="Alfaro M."/>
            <person name="Ramirez L."/>
            <person name="Pisabarro A.G."/>
            <person name="Kuo A."/>
            <person name="Tritt A."/>
            <person name="Lipzen A."/>
            <person name="He G."/>
            <person name="Yan M."/>
            <person name="Ng V."/>
            <person name="Cullen D."/>
            <person name="Martin F."/>
            <person name="Rosso M.-N."/>
            <person name="Henrissat B."/>
            <person name="Hibbett D."/>
            <person name="Martinez A.T."/>
            <person name="Grigoriev I.V."/>
        </authorList>
    </citation>
    <scope>NUCLEOTIDE SEQUENCE</scope>
    <source>
        <strain evidence="1">AH 40177</strain>
    </source>
</reference>
<dbReference type="OrthoDB" id="3184970at2759"/>
<accession>A0A9P5U1B9</accession>
<proteinExistence type="predicted"/>
<comment type="caution">
    <text evidence="1">The sequence shown here is derived from an EMBL/GenBank/DDBJ whole genome shotgun (WGS) entry which is preliminary data.</text>
</comment>